<gene>
    <name evidence="1" type="ORF">A176_005947</name>
</gene>
<name>A0A0H4X641_9BACT</name>
<dbReference type="OrthoDB" id="5525259at2"/>
<organism evidence="1 2">
    <name type="scientific">Pseudomyxococcus hansupus</name>
    <dbReference type="NCBI Taxonomy" id="1297742"/>
    <lineage>
        <taxon>Bacteria</taxon>
        <taxon>Pseudomonadati</taxon>
        <taxon>Myxococcota</taxon>
        <taxon>Myxococcia</taxon>
        <taxon>Myxococcales</taxon>
        <taxon>Cystobacterineae</taxon>
        <taxon>Myxococcaceae</taxon>
        <taxon>Pseudomyxococcus</taxon>
    </lineage>
</organism>
<dbReference type="RefSeq" id="WP_002638383.1">
    <property type="nucleotide sequence ID" value="NZ_CP012109.1"/>
</dbReference>
<reference evidence="1 2" key="1">
    <citation type="journal article" date="2016" name="PLoS ONE">
        <title>Complete Genome Sequence and Comparative Genomics of a Novel Myxobacterium Myxococcus hansupus.</title>
        <authorList>
            <person name="Sharma G."/>
            <person name="Narwani T."/>
            <person name="Subramanian S."/>
        </authorList>
    </citation>
    <scope>NUCLEOTIDE SEQUENCE [LARGE SCALE GENOMIC DNA]</scope>
    <source>
        <strain evidence="2">mixupus</strain>
    </source>
</reference>
<proteinExistence type="predicted"/>
<dbReference type="EMBL" id="CP012109">
    <property type="protein sequence ID" value="AKQ69035.1"/>
    <property type="molecule type" value="Genomic_DNA"/>
</dbReference>
<accession>A0A0H4X641</accession>
<sequence>MRCHPTRKPLRAPHARRGFTLLLALGLIALVTAGVLVSLRAVSTESTVQGHERRSREALFAAEAGMAEGRAVVLTMMNIPNPNLGVGQPYTRNVMERLLVVNEPGLPDVAAGGIPWRELIPRTEYTLARGTAVDDGVALANREITGPDGVLIADYPEATNVSFRVFVVDDDDDADRNTDNNGRIWLVSVGEVQSPGQGLPYRTIVRSLLEHRETPGGLSCSYGTKLGCRGNGTSGSSIPVF</sequence>
<dbReference type="Proteomes" id="UP000009026">
    <property type="component" value="Chromosome"/>
</dbReference>
<keyword evidence="2" id="KW-1185">Reference proteome</keyword>
<dbReference type="KEGG" id="mym:A176_005947"/>
<dbReference type="STRING" id="1297742.A176_005947"/>
<dbReference type="AlphaFoldDB" id="A0A0H4X641"/>
<dbReference type="eggNOG" id="COG4726">
    <property type="taxonomic scope" value="Bacteria"/>
</dbReference>
<protein>
    <submittedName>
        <fullName evidence="1">Type IV fimbrial biogenesis protein PilX</fullName>
    </submittedName>
</protein>
<evidence type="ECO:0000313" key="2">
    <source>
        <dbReference type="Proteomes" id="UP000009026"/>
    </source>
</evidence>
<dbReference type="PATRIC" id="fig|1297742.4.peg.6041"/>
<evidence type="ECO:0000313" key="1">
    <source>
        <dbReference type="EMBL" id="AKQ69035.1"/>
    </source>
</evidence>